<name>A0A8H7MZC7_BIOOC</name>
<gene>
    <name evidence="2" type="ORF">IM811_002779</name>
</gene>
<proteinExistence type="predicted"/>
<feature type="region of interest" description="Disordered" evidence="1">
    <location>
        <begin position="17"/>
        <end position="66"/>
    </location>
</feature>
<dbReference type="Proteomes" id="UP000616885">
    <property type="component" value="Unassembled WGS sequence"/>
</dbReference>
<dbReference type="AlphaFoldDB" id="A0A8H7MZC7"/>
<feature type="compositionally biased region" description="Polar residues" evidence="1">
    <location>
        <begin position="34"/>
        <end position="66"/>
    </location>
</feature>
<organism evidence="2 3">
    <name type="scientific">Bionectria ochroleuca</name>
    <name type="common">Gliocladium roseum</name>
    <dbReference type="NCBI Taxonomy" id="29856"/>
    <lineage>
        <taxon>Eukaryota</taxon>
        <taxon>Fungi</taxon>
        <taxon>Dikarya</taxon>
        <taxon>Ascomycota</taxon>
        <taxon>Pezizomycotina</taxon>
        <taxon>Sordariomycetes</taxon>
        <taxon>Hypocreomycetidae</taxon>
        <taxon>Hypocreales</taxon>
        <taxon>Bionectriaceae</taxon>
        <taxon>Clonostachys</taxon>
    </lineage>
</organism>
<reference evidence="2" key="1">
    <citation type="submission" date="2020-10" db="EMBL/GenBank/DDBJ databases">
        <title>High-Quality Genome Resource of Clonostachys rosea strain S41 by Oxford Nanopore Long-Read Sequencing.</title>
        <authorList>
            <person name="Wang H."/>
        </authorList>
    </citation>
    <scope>NUCLEOTIDE SEQUENCE</scope>
    <source>
        <strain evidence="2">S41</strain>
    </source>
</reference>
<accession>A0A8H7MZC7</accession>
<evidence type="ECO:0000256" key="1">
    <source>
        <dbReference type="SAM" id="MobiDB-lite"/>
    </source>
</evidence>
<evidence type="ECO:0000313" key="2">
    <source>
        <dbReference type="EMBL" id="KAF9747445.1"/>
    </source>
</evidence>
<comment type="caution">
    <text evidence="2">The sequence shown here is derived from an EMBL/GenBank/DDBJ whole genome shotgun (WGS) entry which is preliminary data.</text>
</comment>
<dbReference type="EMBL" id="JADCTT010000010">
    <property type="protein sequence ID" value="KAF9747445.1"/>
    <property type="molecule type" value="Genomic_DNA"/>
</dbReference>
<sequence>MTDFVFSSIINSMSSASDAVRNIDPSFPPRKNVQGFNGKSSGDVTKQHLRSTSAKQNKTTKLNQQTRETTKFGIKLNEYLKGKAAKRNKYSGTGNRTQGCSVRASDVSHYTIPDK</sequence>
<protein>
    <submittedName>
        <fullName evidence="2">Uncharacterized protein</fullName>
    </submittedName>
</protein>
<evidence type="ECO:0000313" key="3">
    <source>
        <dbReference type="Proteomes" id="UP000616885"/>
    </source>
</evidence>